<name>A0A9D3Y0M2_DREPO</name>
<comment type="caution">
    <text evidence="13">The sequence shown here is derived from an EMBL/GenBank/DDBJ whole genome shotgun (WGS) entry which is preliminary data.</text>
</comment>
<keyword evidence="3 8" id="KW-0479">Metal-binding</keyword>
<feature type="binding site" evidence="9">
    <location>
        <position position="376"/>
    </location>
    <ligand>
        <name>Ca(2+)</name>
        <dbReference type="ChEBI" id="CHEBI:29108"/>
        <label>1</label>
    </ligand>
</feature>
<feature type="binding site" evidence="9">
    <location>
        <position position="358"/>
    </location>
    <ligand>
        <name>Ca(2+)</name>
        <dbReference type="ChEBI" id="CHEBI:29108"/>
        <label>3</label>
    </ligand>
</feature>
<accession>A0A9D3Y0M2</accession>
<evidence type="ECO:0000256" key="5">
    <source>
        <dbReference type="ARBA" id="ARBA00022833"/>
    </source>
</evidence>
<dbReference type="GO" id="GO:0030198">
    <property type="term" value="P:extracellular matrix organization"/>
    <property type="evidence" value="ECO:0007669"/>
    <property type="project" value="TreeGrafter"/>
</dbReference>
<dbReference type="PANTHER" id="PTHR10201:SF323">
    <property type="entry name" value="MATRIX METALLOPROTEINASE-21"/>
    <property type="match status" value="1"/>
</dbReference>
<gene>
    <name evidence="13" type="ORF">DPMN_193755</name>
</gene>
<evidence type="ECO:0000256" key="11">
    <source>
        <dbReference type="SAM" id="MobiDB-lite"/>
    </source>
</evidence>
<keyword evidence="2" id="KW-0645">Protease</keyword>
<feature type="binding site" evidence="9">
    <location>
        <position position="631"/>
    </location>
    <ligand>
        <name>Ca(2+)</name>
        <dbReference type="ChEBI" id="CHEBI:29108"/>
        <label>5</label>
    </ligand>
</feature>
<dbReference type="SUPFAM" id="SSF50923">
    <property type="entry name" value="Hemopexin-like domain"/>
    <property type="match status" value="1"/>
</dbReference>
<dbReference type="InterPro" id="IPR001818">
    <property type="entry name" value="Pept_M10_metallopeptidase"/>
</dbReference>
<feature type="repeat" description="Hemopexin" evidence="10">
    <location>
        <begin position="452"/>
        <end position="503"/>
    </location>
</feature>
<feature type="binding site" evidence="9">
    <location>
        <position position="378"/>
    </location>
    <ligand>
        <name>Ca(2+)</name>
        <dbReference type="ChEBI" id="CHEBI:29108"/>
        <label>3</label>
    </ligand>
</feature>
<feature type="binding site" evidence="9">
    <location>
        <position position="349"/>
    </location>
    <ligand>
        <name>Zn(2+)</name>
        <dbReference type="ChEBI" id="CHEBI:29105"/>
        <label>1</label>
    </ligand>
</feature>
<dbReference type="InterPro" id="IPR036365">
    <property type="entry name" value="PGBD-like_sf"/>
</dbReference>
<evidence type="ECO:0000256" key="8">
    <source>
        <dbReference type="PIRSR" id="PIRSR001191-2"/>
    </source>
</evidence>
<comment type="cofactor">
    <cofactor evidence="9">
        <name>Ca(2+)</name>
        <dbReference type="ChEBI" id="CHEBI:29108"/>
    </cofactor>
    <text evidence="9">Can bind about 5 Ca(2+) ions per subunit.</text>
</comment>
<dbReference type="SMART" id="SM00235">
    <property type="entry name" value="ZnMc"/>
    <property type="match status" value="1"/>
</dbReference>
<protein>
    <recommendedName>
        <fullName evidence="12">Peptidase metallopeptidase domain-containing protein</fullName>
    </recommendedName>
</protein>
<keyword evidence="4" id="KW-0378">Hydrolase</keyword>
<dbReference type="CDD" id="cd04278">
    <property type="entry name" value="ZnMc_MMP"/>
    <property type="match status" value="1"/>
</dbReference>
<dbReference type="GO" id="GO:0008270">
    <property type="term" value="F:zinc ion binding"/>
    <property type="evidence" value="ECO:0007669"/>
    <property type="project" value="InterPro"/>
</dbReference>
<evidence type="ECO:0000256" key="9">
    <source>
        <dbReference type="PIRSR" id="PIRSR621190-2"/>
    </source>
</evidence>
<feature type="binding site" evidence="8">
    <location>
        <position position="409"/>
    </location>
    <ligand>
        <name>Zn(2+)</name>
        <dbReference type="ChEBI" id="CHEBI:29105"/>
        <label>2</label>
        <note>catalytic</note>
    </ligand>
</feature>
<dbReference type="InterPro" id="IPR018487">
    <property type="entry name" value="Hemopexin-like_repeat"/>
</dbReference>
<feature type="binding site" evidence="9">
    <location>
        <position position="357"/>
    </location>
    <ligand>
        <name>Ca(2+)</name>
        <dbReference type="ChEBI" id="CHEBI:29108"/>
        <label>3</label>
    </ligand>
</feature>
<keyword evidence="14" id="KW-1185">Reference proteome</keyword>
<dbReference type="PRINTS" id="PR00138">
    <property type="entry name" value="MATRIXIN"/>
</dbReference>
<feature type="binding site" evidence="9">
    <location>
        <position position="373"/>
    </location>
    <ligand>
        <name>Zn(2+)</name>
        <dbReference type="ChEBI" id="CHEBI:29105"/>
        <label>1</label>
    </ligand>
</feature>
<dbReference type="OrthoDB" id="406838at2759"/>
<feature type="region of interest" description="Disordered" evidence="11">
    <location>
        <begin position="167"/>
        <end position="192"/>
    </location>
</feature>
<dbReference type="SUPFAM" id="SSF47090">
    <property type="entry name" value="PGBD-like"/>
    <property type="match status" value="1"/>
</dbReference>
<dbReference type="Pfam" id="PF01471">
    <property type="entry name" value="PG_binding_1"/>
    <property type="match status" value="1"/>
</dbReference>
<comment type="similarity">
    <text evidence="1">Belongs to the peptidase M10A family.</text>
</comment>
<dbReference type="InterPro" id="IPR002477">
    <property type="entry name" value="Peptidoglycan-bd-like"/>
</dbReference>
<dbReference type="EMBL" id="JAIWYP010000064">
    <property type="protein sequence ID" value="KAH3690437.1"/>
    <property type="molecule type" value="Genomic_DNA"/>
</dbReference>
<sequence>MASQWTRLIAVTCAVNVLLGLVTMVIGERFFQYRDHRDQLLYDNQKASLSVHNKIEAEQQLEKYGYLHCRLQTRQRRDLFSSLFASLQAQEGGEPSCTSFEVRQAIKQYQKKYNLPETGVIDRRTKKLMSTSRCGNSDKENKGATAADDAAELETANNNDVLQNLLKANPNPDSNTKQISRPSLGDSYKNHPWKRSATDTNLLLKAVTGETAVSASEQSSLVRRKRYLDEYVTRLKSQQNFNSADRDLDSNNKIIHITKRSVAVTEHIEKSNQTNIPRYSDGQKFEKQVIKWRLLESGYSSRIPVEDQRSTLDLAFRMWSEVIPLNFMEETDGDIASVDIEVAFGRGAHQNCKRDFDGHGGEIAHSFSTGNMHFDDDEFFQTMNAHATDGIYLLRVAVHEIGHVLGLIHTEKKYSIMYAIYEKELSGPAFELGWEDRKLVQQYYGVCKGKFNTVFDWVRRNDKGKFIFNTYFFRQQHYWMYENHANRTRYGDPLPITSEWQGIPNEPDGYVHVLYYTVDNVLVDEAYFFKGEDVYRYDNENDRLAKGWPRKISEVFPAKSGTGESIPNNLDSVFFDTRDKNIYFFKNDMVYVYDVLEPKETQGCCVRKVKIQDEFPAVEGSTPLPDNLDAVYYSHINESMYFIKGEDVWQNVLFHVRQIHISNGVKYIGKWYEKWFDICDVSAHSTHTIDFHKT</sequence>
<evidence type="ECO:0000256" key="4">
    <source>
        <dbReference type="ARBA" id="ARBA00022801"/>
    </source>
</evidence>
<evidence type="ECO:0000256" key="7">
    <source>
        <dbReference type="PIRSR" id="PIRSR001191-1"/>
    </source>
</evidence>
<dbReference type="Pfam" id="PF00045">
    <property type="entry name" value="Hemopexin"/>
    <property type="match status" value="1"/>
</dbReference>
<dbReference type="Gene3D" id="3.40.390.10">
    <property type="entry name" value="Collagenase (Catalytic Domain)"/>
    <property type="match status" value="1"/>
</dbReference>
<feature type="domain" description="Peptidase metallopeptidase" evidence="12">
    <location>
        <begin position="281"/>
        <end position="446"/>
    </location>
</feature>
<dbReference type="GO" id="GO:0006508">
    <property type="term" value="P:proteolysis"/>
    <property type="evidence" value="ECO:0007669"/>
    <property type="project" value="UniProtKB-KW"/>
</dbReference>
<feature type="region of interest" description="Disordered" evidence="11">
    <location>
        <begin position="128"/>
        <end position="148"/>
    </location>
</feature>
<dbReference type="GO" id="GO:0031012">
    <property type="term" value="C:extracellular matrix"/>
    <property type="evidence" value="ECO:0007669"/>
    <property type="project" value="InterPro"/>
</dbReference>
<keyword evidence="9" id="KW-0106">Calcium</keyword>
<feature type="binding site" evidence="9">
    <location>
        <position position="339"/>
    </location>
    <ligand>
        <name>Ca(2+)</name>
        <dbReference type="ChEBI" id="CHEBI:29108"/>
        <label>2</label>
    </ligand>
</feature>
<keyword evidence="6" id="KW-0482">Metalloprotease</keyword>
<evidence type="ECO:0000256" key="10">
    <source>
        <dbReference type="PROSITE-ProRule" id="PRU01011"/>
    </source>
</evidence>
<keyword evidence="5 8" id="KW-0862">Zinc</keyword>
<feature type="binding site" evidence="9">
    <location>
        <position position="462"/>
    </location>
    <ligand>
        <name>Ca(2+)</name>
        <dbReference type="ChEBI" id="CHEBI:29108"/>
        <label>4</label>
    </ligand>
</feature>
<feature type="binding site" evidence="9">
    <location>
        <position position="378"/>
    </location>
    <ligand>
        <name>Ca(2+)</name>
        <dbReference type="ChEBI" id="CHEBI:29108"/>
        <label>1</label>
    </ligand>
</feature>
<feature type="active site" evidence="7">
    <location>
        <position position="400"/>
    </location>
</feature>
<proteinExistence type="inferred from homology"/>
<dbReference type="InterPro" id="IPR021190">
    <property type="entry name" value="Pept_M10A"/>
</dbReference>
<evidence type="ECO:0000256" key="1">
    <source>
        <dbReference type="ARBA" id="ARBA00010370"/>
    </source>
</evidence>
<dbReference type="Gene3D" id="1.10.101.10">
    <property type="entry name" value="PGBD-like superfamily/PGBD"/>
    <property type="match status" value="1"/>
</dbReference>
<dbReference type="AlphaFoldDB" id="A0A9D3Y0M2"/>
<dbReference type="InterPro" id="IPR036375">
    <property type="entry name" value="Hemopexin-like_dom_sf"/>
</dbReference>
<dbReference type="Pfam" id="PF00413">
    <property type="entry name" value="Peptidase_M10"/>
    <property type="match status" value="1"/>
</dbReference>
<dbReference type="SMART" id="SM00120">
    <property type="entry name" value="HX"/>
    <property type="match status" value="3"/>
</dbReference>
<evidence type="ECO:0000259" key="12">
    <source>
        <dbReference type="SMART" id="SM00235"/>
    </source>
</evidence>
<dbReference type="PIRSF" id="PIRSF001191">
    <property type="entry name" value="Peptidase_M10A_matrix"/>
    <property type="match status" value="1"/>
</dbReference>
<dbReference type="Proteomes" id="UP000828390">
    <property type="component" value="Unassembled WGS sequence"/>
</dbReference>
<feature type="repeat" description="Hemopexin" evidence="10">
    <location>
        <begin position="515"/>
        <end position="559"/>
    </location>
</feature>
<feature type="binding site" evidence="8">
    <location>
        <position position="403"/>
    </location>
    <ligand>
        <name>Zn(2+)</name>
        <dbReference type="ChEBI" id="CHEBI:29105"/>
        <label>2</label>
        <note>catalytic</note>
    </ligand>
</feature>
<organism evidence="13 14">
    <name type="scientific">Dreissena polymorpha</name>
    <name type="common">Zebra mussel</name>
    <name type="synonym">Mytilus polymorpha</name>
    <dbReference type="NCBI Taxonomy" id="45954"/>
    <lineage>
        <taxon>Eukaryota</taxon>
        <taxon>Metazoa</taxon>
        <taxon>Spiralia</taxon>
        <taxon>Lophotrochozoa</taxon>
        <taxon>Mollusca</taxon>
        <taxon>Bivalvia</taxon>
        <taxon>Autobranchia</taxon>
        <taxon>Heteroconchia</taxon>
        <taxon>Euheterodonta</taxon>
        <taxon>Imparidentia</taxon>
        <taxon>Neoheterodontei</taxon>
        <taxon>Myida</taxon>
        <taxon>Dreissenoidea</taxon>
        <taxon>Dreissenidae</taxon>
        <taxon>Dreissena</taxon>
    </lineage>
</organism>
<feature type="binding site" evidence="9">
    <location>
        <position position="365"/>
    </location>
    <ligand>
        <name>Zn(2+)</name>
        <dbReference type="ChEBI" id="CHEBI:29105"/>
        <label>1</label>
    </ligand>
</feature>
<dbReference type="Gene3D" id="2.110.10.10">
    <property type="entry name" value="Hemopexin-like domain"/>
    <property type="match status" value="1"/>
</dbReference>
<dbReference type="SUPFAM" id="SSF55486">
    <property type="entry name" value="Metalloproteases ('zincins'), catalytic domain"/>
    <property type="match status" value="1"/>
</dbReference>
<dbReference type="GO" id="GO:0030574">
    <property type="term" value="P:collagen catabolic process"/>
    <property type="evidence" value="ECO:0007669"/>
    <property type="project" value="TreeGrafter"/>
</dbReference>
<feature type="binding site" evidence="9">
    <location>
        <position position="375"/>
    </location>
    <ligand>
        <name>Ca(2+)</name>
        <dbReference type="ChEBI" id="CHEBI:29108"/>
        <label>3</label>
    </ligand>
</feature>
<evidence type="ECO:0000256" key="6">
    <source>
        <dbReference type="ARBA" id="ARBA00023049"/>
    </source>
</evidence>
<feature type="binding site" evidence="9">
    <location>
        <position position="417"/>
    </location>
    <ligand>
        <name>Zn(2+)</name>
        <dbReference type="ChEBI" id="CHEBI:29105"/>
        <label>2</label>
        <note>catalytic</note>
    </ligand>
</feature>
<feature type="repeat" description="Hemopexin" evidence="10">
    <location>
        <begin position="567"/>
        <end position="604"/>
    </location>
</feature>
<dbReference type="InterPro" id="IPR024079">
    <property type="entry name" value="MetalloPept_cat_dom_sf"/>
</dbReference>
<evidence type="ECO:0000313" key="14">
    <source>
        <dbReference type="Proteomes" id="UP000828390"/>
    </source>
</evidence>
<evidence type="ECO:0000256" key="2">
    <source>
        <dbReference type="ARBA" id="ARBA00022670"/>
    </source>
</evidence>
<comment type="cofactor">
    <cofactor evidence="9">
        <name>Zn(2+)</name>
        <dbReference type="ChEBI" id="CHEBI:29105"/>
    </cofactor>
    <text evidence="9">Binds 2 Zn(2+) ions per subunit.</text>
</comment>
<feature type="binding site" evidence="9">
    <location>
        <position position="629"/>
    </location>
    <ligand>
        <name>Ca(2+)</name>
        <dbReference type="ChEBI" id="CHEBI:29108"/>
        <label>4</label>
    </ligand>
</feature>
<dbReference type="PROSITE" id="PS51642">
    <property type="entry name" value="HEMOPEXIN_2"/>
    <property type="match status" value="4"/>
</dbReference>
<dbReference type="GO" id="GO:0004222">
    <property type="term" value="F:metalloendopeptidase activity"/>
    <property type="evidence" value="ECO:0007669"/>
    <property type="project" value="InterPro"/>
</dbReference>
<feature type="binding site" evidence="8">
    <location>
        <position position="399"/>
    </location>
    <ligand>
        <name>Zn(2+)</name>
        <dbReference type="ChEBI" id="CHEBI:29105"/>
        <label>2</label>
        <note>catalytic</note>
    </ligand>
</feature>
<feature type="compositionally biased region" description="Polar residues" evidence="11">
    <location>
        <begin position="171"/>
        <end position="181"/>
    </location>
</feature>
<reference evidence="13" key="1">
    <citation type="journal article" date="2019" name="bioRxiv">
        <title>The Genome of the Zebra Mussel, Dreissena polymorpha: A Resource for Invasive Species Research.</title>
        <authorList>
            <person name="McCartney M.A."/>
            <person name="Auch B."/>
            <person name="Kono T."/>
            <person name="Mallez S."/>
            <person name="Zhang Y."/>
            <person name="Obille A."/>
            <person name="Becker A."/>
            <person name="Abrahante J.E."/>
            <person name="Garbe J."/>
            <person name="Badalamenti J.P."/>
            <person name="Herman A."/>
            <person name="Mangelson H."/>
            <person name="Liachko I."/>
            <person name="Sullivan S."/>
            <person name="Sone E.D."/>
            <person name="Koren S."/>
            <person name="Silverstein K.A.T."/>
            <person name="Beckman K.B."/>
            <person name="Gohl D.M."/>
        </authorList>
    </citation>
    <scope>NUCLEOTIDE SEQUENCE</scope>
    <source>
        <strain evidence="13">Duluth1</strain>
        <tissue evidence="13">Whole animal</tissue>
    </source>
</reference>
<dbReference type="InterPro" id="IPR006026">
    <property type="entry name" value="Peptidase_Metallo"/>
</dbReference>
<dbReference type="PANTHER" id="PTHR10201">
    <property type="entry name" value="MATRIX METALLOPROTEINASE"/>
    <property type="match status" value="1"/>
</dbReference>
<reference evidence="13" key="2">
    <citation type="submission" date="2020-11" db="EMBL/GenBank/DDBJ databases">
        <authorList>
            <person name="McCartney M.A."/>
            <person name="Auch B."/>
            <person name="Kono T."/>
            <person name="Mallez S."/>
            <person name="Becker A."/>
            <person name="Gohl D.M."/>
            <person name="Silverstein K.A.T."/>
            <person name="Koren S."/>
            <person name="Bechman K.B."/>
            <person name="Herman A."/>
            <person name="Abrahante J.E."/>
            <person name="Garbe J."/>
        </authorList>
    </citation>
    <scope>NUCLEOTIDE SEQUENCE</scope>
    <source>
        <strain evidence="13">Duluth1</strain>
        <tissue evidence="13">Whole animal</tissue>
    </source>
</reference>
<feature type="repeat" description="Hemopexin" evidence="10">
    <location>
        <begin position="625"/>
        <end position="678"/>
    </location>
</feature>
<dbReference type="InterPro" id="IPR036366">
    <property type="entry name" value="PGBDSf"/>
</dbReference>
<evidence type="ECO:0000313" key="13">
    <source>
        <dbReference type="EMBL" id="KAH3690437.1"/>
    </source>
</evidence>
<evidence type="ECO:0000256" key="3">
    <source>
        <dbReference type="ARBA" id="ARBA00022723"/>
    </source>
</evidence>
<dbReference type="InterPro" id="IPR033739">
    <property type="entry name" value="M10A_MMP"/>
</dbReference>